<protein>
    <submittedName>
        <fullName evidence="2">Type IV pilus assembly protein PilM</fullName>
    </submittedName>
</protein>
<evidence type="ECO:0000313" key="2">
    <source>
        <dbReference type="EMBL" id="MBD9700377.1"/>
    </source>
</evidence>
<proteinExistence type="predicted"/>
<dbReference type="PIRSF" id="PIRSF019169">
    <property type="entry name" value="PilM"/>
    <property type="match status" value="1"/>
</dbReference>
<dbReference type="InterPro" id="IPR005883">
    <property type="entry name" value="PilM"/>
</dbReference>
<dbReference type="NCBIfam" id="TIGR01175">
    <property type="entry name" value="pilM"/>
    <property type="match status" value="1"/>
</dbReference>
<dbReference type="InterPro" id="IPR003494">
    <property type="entry name" value="SHS2_FtsA"/>
</dbReference>
<organism evidence="2 3">
    <name type="scientific">Flavimobilis rhizosphaerae</name>
    <dbReference type="NCBI Taxonomy" id="2775421"/>
    <lineage>
        <taxon>Bacteria</taxon>
        <taxon>Bacillati</taxon>
        <taxon>Actinomycetota</taxon>
        <taxon>Actinomycetes</taxon>
        <taxon>Micrococcales</taxon>
        <taxon>Jonesiaceae</taxon>
        <taxon>Flavimobilis</taxon>
    </lineage>
</organism>
<dbReference type="InterPro" id="IPR050696">
    <property type="entry name" value="FtsA/MreB"/>
</dbReference>
<dbReference type="Pfam" id="PF11104">
    <property type="entry name" value="PilM_2"/>
    <property type="match status" value="1"/>
</dbReference>
<keyword evidence="3" id="KW-1185">Reference proteome</keyword>
<dbReference type="Proteomes" id="UP000642107">
    <property type="component" value="Unassembled WGS sequence"/>
</dbReference>
<sequence length="352" mass="36448">MARRKVVGLDIGTTHVRGAEVSYGSGGSTSTGSLGSFASVELPHGAVRDGEVVEVEVVASALRTLWSRGKFSTKDVVIGIGNQRVVVRDLEVAAMPLGQLRKSLGFQAADILPMAADDALMDYYPIAQGEGQNGPVLNGLFVAAVRETVEQNISAVVRAGLNPVQVDLNAFALLRALHHGERVNRTVAYVDVGARITDIVIAQAGVPHFVRMLPAGGQDITDAIGSVMKLNGGQAEQLKREIGVGFAVAPGLEPAADAATTVARSLIENVRNTVAFYTQSNPQKPVELLVLSGGGVLLQGLGQALATATRLQVTLGRAVDNLKVSRGPAAAIAEVGEQDVTIAVGLATAVAA</sequence>
<gene>
    <name evidence="2" type="primary">pilM</name>
    <name evidence="2" type="ORF">IGS67_12930</name>
</gene>
<evidence type="ECO:0000259" key="1">
    <source>
        <dbReference type="SMART" id="SM00842"/>
    </source>
</evidence>
<dbReference type="PANTHER" id="PTHR32432:SF3">
    <property type="entry name" value="ETHANOLAMINE UTILIZATION PROTEIN EUTJ"/>
    <property type="match status" value="1"/>
</dbReference>
<comment type="caution">
    <text evidence="2">The sequence shown here is derived from an EMBL/GenBank/DDBJ whole genome shotgun (WGS) entry which is preliminary data.</text>
</comment>
<reference evidence="2 3" key="1">
    <citation type="submission" date="2020-09" db="EMBL/GenBank/DDBJ databases">
        <title>Flavimobilis rhizosphaerae sp. nov., isolated from rhizosphere soil of Spartina alterniflora.</title>
        <authorList>
            <person name="Hanqin C."/>
        </authorList>
    </citation>
    <scope>NUCLEOTIDE SEQUENCE [LARGE SCALE GENOMIC DNA]</scope>
    <source>
        <strain evidence="2 3">GY 10621</strain>
    </source>
</reference>
<dbReference type="InterPro" id="IPR043129">
    <property type="entry name" value="ATPase_NBD"/>
</dbReference>
<feature type="domain" description="SHS2" evidence="1">
    <location>
        <begin position="6"/>
        <end position="177"/>
    </location>
</feature>
<dbReference type="Gene3D" id="3.30.420.40">
    <property type="match status" value="2"/>
</dbReference>
<dbReference type="SMART" id="SM00842">
    <property type="entry name" value="FtsA"/>
    <property type="match status" value="1"/>
</dbReference>
<dbReference type="Gene3D" id="3.30.1490.300">
    <property type="match status" value="1"/>
</dbReference>
<evidence type="ECO:0000313" key="3">
    <source>
        <dbReference type="Proteomes" id="UP000642107"/>
    </source>
</evidence>
<accession>A0ABR9DVM0</accession>
<dbReference type="SUPFAM" id="SSF53067">
    <property type="entry name" value="Actin-like ATPase domain"/>
    <property type="match status" value="2"/>
</dbReference>
<name>A0ABR9DVM0_9MICO</name>
<dbReference type="PANTHER" id="PTHR32432">
    <property type="entry name" value="CELL DIVISION PROTEIN FTSA-RELATED"/>
    <property type="match status" value="1"/>
</dbReference>
<dbReference type="RefSeq" id="WP_192281870.1">
    <property type="nucleotide sequence ID" value="NZ_JACZDF010000008.1"/>
</dbReference>
<dbReference type="CDD" id="cd24049">
    <property type="entry name" value="ASKHA_NBD_PilM"/>
    <property type="match status" value="1"/>
</dbReference>
<dbReference type="EMBL" id="JACZDF010000008">
    <property type="protein sequence ID" value="MBD9700377.1"/>
    <property type="molecule type" value="Genomic_DNA"/>
</dbReference>